<sequence>MIAGTDAAATDAAAQTAAAPLEAASASPRIVSIDITHLVRAALDGMPPGT</sequence>
<feature type="region of interest" description="Disordered" evidence="1">
    <location>
        <begin position="1"/>
        <end position="24"/>
    </location>
</feature>
<organism evidence="2 3">
    <name type="scientific">Microbacterium helvum</name>
    <dbReference type="NCBI Taxonomy" id="2773713"/>
    <lineage>
        <taxon>Bacteria</taxon>
        <taxon>Bacillati</taxon>
        <taxon>Actinomycetota</taxon>
        <taxon>Actinomycetes</taxon>
        <taxon>Micrococcales</taxon>
        <taxon>Microbacteriaceae</taxon>
        <taxon>Microbacterium</taxon>
    </lineage>
</organism>
<dbReference type="EMBL" id="JACXZS010000013">
    <property type="protein sequence ID" value="MBD3943472.1"/>
    <property type="molecule type" value="Genomic_DNA"/>
</dbReference>
<evidence type="ECO:0000313" key="2">
    <source>
        <dbReference type="EMBL" id="MBD3943472.1"/>
    </source>
</evidence>
<evidence type="ECO:0000256" key="1">
    <source>
        <dbReference type="SAM" id="MobiDB-lite"/>
    </source>
</evidence>
<dbReference type="RefSeq" id="WP_191173070.1">
    <property type="nucleotide sequence ID" value="NZ_JACXZS010000013.1"/>
</dbReference>
<dbReference type="Proteomes" id="UP000598426">
    <property type="component" value="Unassembled WGS sequence"/>
</dbReference>
<proteinExistence type="predicted"/>
<accession>A0ABR8NSQ7</accession>
<reference evidence="2 3" key="1">
    <citation type="submission" date="2020-09" db="EMBL/GenBank/DDBJ databases">
        <title>Isolation and identification of active actinomycetes.</title>
        <authorList>
            <person name="Li X."/>
        </authorList>
    </citation>
    <scope>NUCLEOTIDE SEQUENCE [LARGE SCALE GENOMIC DNA]</scope>
    <source>
        <strain evidence="2 3">NEAU-LLC</strain>
    </source>
</reference>
<evidence type="ECO:0000313" key="3">
    <source>
        <dbReference type="Proteomes" id="UP000598426"/>
    </source>
</evidence>
<name>A0ABR8NSQ7_9MICO</name>
<gene>
    <name evidence="2" type="ORF">IF188_17405</name>
</gene>
<keyword evidence="3" id="KW-1185">Reference proteome</keyword>
<protein>
    <submittedName>
        <fullName evidence="2">Uncharacterized protein</fullName>
    </submittedName>
</protein>
<comment type="caution">
    <text evidence="2">The sequence shown here is derived from an EMBL/GenBank/DDBJ whole genome shotgun (WGS) entry which is preliminary data.</text>
</comment>